<name>A0A4R1EZZ4_9GAMM</name>
<organism evidence="3 4">
    <name type="scientific">Cocleimonas flava</name>
    <dbReference type="NCBI Taxonomy" id="634765"/>
    <lineage>
        <taxon>Bacteria</taxon>
        <taxon>Pseudomonadati</taxon>
        <taxon>Pseudomonadota</taxon>
        <taxon>Gammaproteobacteria</taxon>
        <taxon>Thiotrichales</taxon>
        <taxon>Thiotrichaceae</taxon>
        <taxon>Cocleimonas</taxon>
    </lineage>
</organism>
<dbReference type="CDD" id="cd14740">
    <property type="entry name" value="PAAR_4"/>
    <property type="match status" value="1"/>
</dbReference>
<comment type="caution">
    <text evidence="3">The sequence shown here is derived from an EMBL/GenBank/DDBJ whole genome shotgun (WGS) entry which is preliminary data.</text>
</comment>
<keyword evidence="4" id="KW-1185">Reference proteome</keyword>
<keyword evidence="3" id="KW-0255">Endonuclease</keyword>
<keyword evidence="3" id="KW-0378">Hydrolase</keyword>
<dbReference type="AlphaFoldDB" id="A0A4R1EZZ4"/>
<protein>
    <submittedName>
        <fullName evidence="3">HNH/endonuclease VII toxin of polymorphic toxin system</fullName>
    </submittedName>
</protein>
<dbReference type="InterPro" id="IPR028917">
    <property type="entry name" value="Tox-GHH2_domain"/>
</dbReference>
<dbReference type="Proteomes" id="UP000294887">
    <property type="component" value="Unassembled WGS sequence"/>
</dbReference>
<evidence type="ECO:0000313" key="3">
    <source>
        <dbReference type="EMBL" id="TCJ87487.1"/>
    </source>
</evidence>
<dbReference type="Pfam" id="PF15635">
    <property type="entry name" value="Tox-GHH2"/>
    <property type="match status" value="1"/>
</dbReference>
<accession>A0A4R1EZZ4</accession>
<keyword evidence="3" id="KW-0540">Nuclease</keyword>
<evidence type="ECO:0000313" key="4">
    <source>
        <dbReference type="Proteomes" id="UP000294887"/>
    </source>
</evidence>
<dbReference type="OrthoDB" id="8073614at2"/>
<evidence type="ECO:0000259" key="2">
    <source>
        <dbReference type="Pfam" id="PF15635"/>
    </source>
</evidence>
<dbReference type="Pfam" id="PF13665">
    <property type="entry name" value="Tox-PAAR-like"/>
    <property type="match status" value="1"/>
</dbReference>
<dbReference type="RefSeq" id="WP_131905757.1">
    <property type="nucleotide sequence ID" value="NZ_BAAAFU010000004.1"/>
</dbReference>
<feature type="region of interest" description="Disordered" evidence="1">
    <location>
        <begin position="335"/>
        <end position="373"/>
    </location>
</feature>
<sequence length="373" mass="39935">MSNDVFANGREISCKKADGKTICAFPDVCMTPPTSPATPMGVPVPYPNTGMAKDTTKGSKSVKITGKEIIKKNVSHYKTSYGDEAGCATPAKKGIITGTIKGKVYFKSWSMDVKVEGKNVVRHLDMTTHNHKSEIGNESIPWPHVDSMSIDMQKACAADIAKEKTSCADYKPKGDNDVCVDAGLDEGITKSKSWAKSKSISAKSNACIKARRCRLAPYSKKKDGINGCCPAQTADHLIPKSSFYKTTVKKGTKLTGWKNYTASGAPCICAEGGTNTQGTHGLRHTHHKINGPAKGTMVSLESQASLGAKGVTEVFPESNCNEECIKNQLIQGHKKMTSGKNKDAEIKHSPCGTTMDPSELTTQIQTMAPSGAR</sequence>
<feature type="domain" description="Tox-GHH2" evidence="2">
    <location>
        <begin position="232"/>
        <end position="333"/>
    </location>
</feature>
<gene>
    <name evidence="3" type="ORF">EV695_1997</name>
</gene>
<dbReference type="GO" id="GO:0004519">
    <property type="term" value="F:endonuclease activity"/>
    <property type="evidence" value="ECO:0007669"/>
    <property type="project" value="UniProtKB-KW"/>
</dbReference>
<proteinExistence type="predicted"/>
<feature type="compositionally biased region" description="Polar residues" evidence="1">
    <location>
        <begin position="351"/>
        <end position="373"/>
    </location>
</feature>
<evidence type="ECO:0000256" key="1">
    <source>
        <dbReference type="SAM" id="MobiDB-lite"/>
    </source>
</evidence>
<dbReference type="EMBL" id="SMFQ01000003">
    <property type="protein sequence ID" value="TCJ87487.1"/>
    <property type="molecule type" value="Genomic_DNA"/>
</dbReference>
<reference evidence="3 4" key="1">
    <citation type="submission" date="2019-03" db="EMBL/GenBank/DDBJ databases">
        <title>Genomic Encyclopedia of Type Strains, Phase IV (KMG-IV): sequencing the most valuable type-strain genomes for metagenomic binning, comparative biology and taxonomic classification.</title>
        <authorList>
            <person name="Goeker M."/>
        </authorList>
    </citation>
    <scope>NUCLEOTIDE SEQUENCE [LARGE SCALE GENOMIC DNA]</scope>
    <source>
        <strain evidence="3 4">DSM 24830</strain>
    </source>
</reference>